<sequence>MASQTAPTLARRQAAAGAAAAVAAPSATSMAVLVVGIIALVIALGVGGYVVYHFRQARNASQKSRAPLKVSRSALASRGVRPLGPSVGPAISSSWGPMHPSSSMSASSSSSGPMPSSSSDGTRRRSDSIGRPQRPLMHEQPPALPSLPHLAQSKVGPDGFAGEVPSHLRSARVSRVAVPSMLLRSLGDLPSLPVPGSSKAGVRPNSSEGASFTPVLDLDLDLEGGRSGQSPARGKALEDELDFEIERSMWLTSTLQSAFEGRVGRTSPDLEAGKSRKSVTASSSTTSGSNLPRSRTSAVFQQVTGVFEAPTSLPPSQRLPNPPKLASRTTLSSLEPAADVRSRTAGDPRPSLSMSNRSMVGTAPSFGSSVYMSAGESDTFRPRDGLGSMPPMPAGASSVSRQAQQHMSFSLPFSATAAAPTPAADTSASTAGPNVPGGFRPLSLGFGKSSSSKSSLAFGANLFSEARTSFWAGNTADSSSKLAASGSSGSIRAALSATVPRSTSDSSAAGSTSGDCSRPSMDTTGATSFGSASSGTAPSSTHSLDMQSAKSSDDLDLEGDLDQAVVTRANKGPALIKAQGAAAPRRMPAQMSVRSGETSNSLDMIRKPLPLILEDEPESVPAQQASKVSAPRPSATPSVVPFMTPYHRAVFPDKLGSEQGLAAPVGDRVERHSFAGNASPIFNELGSGAFPGPKQSFASSLRARLTRGRGPNAPGSARNSMFSGASVDYQGSPIASPCLAASPAHSSPFQTEQWAVSTLDSPGHARLGVRDEVRASVNQMQQREQAQHASFLPTVTLCSPLNQEAGRRSSAASFGLGLGLSDCSGAAVQAPRASVASAASSSHYTHSQHHRQQPSLDAAPHARLDSASIASPIMQSARWAGSTPSVMATAASAAARTAHISQDHLDARLSAEHPSAARMSPLESFEQRFAAAPMATTSPRASPRLAFATLSPRVDNARSSWASNSRRSTARESFASPRSDRADTISITSSCMTGGTEAMGENHEEALDQRARLLRSVQENIARAASRQASQEMQSKLQRSQYDGAATISSATVRPLERAAAISSPASHALKKPSNLTVEVNGKLGTGIIAPLTPPLTPIDPIAASSSAATVTPATVNKEASGIAMPAPAHHASSVSRLGSPVADLPAVNIASRPKFRPLSLTATSSVLDGAQLPSSAPVHQHAFGMTASSSMTLSSGSTSHGSLASSSAHGPSAASSRRMTGGGVLPVAADASSPSFFAAPPSRPSSSSRPLSSPRPPSTYFSRAGGSFSYASPTPSSTIGAHSPSVAGSRSYQRHGTAGADDEAAFSYTPSRLGALGLASAA</sequence>
<dbReference type="EMBL" id="KZ819307">
    <property type="protein sequence ID" value="PWN95008.1"/>
    <property type="molecule type" value="Genomic_DNA"/>
</dbReference>
<gene>
    <name evidence="3" type="ORF">FA09DRAFT_156986</name>
</gene>
<feature type="region of interest" description="Disordered" evidence="1">
    <location>
        <begin position="374"/>
        <end position="403"/>
    </location>
</feature>
<evidence type="ECO:0000313" key="3">
    <source>
        <dbReference type="EMBL" id="PWN95008.1"/>
    </source>
</evidence>
<feature type="compositionally biased region" description="Low complexity" evidence="1">
    <location>
        <begin position="496"/>
        <end position="515"/>
    </location>
</feature>
<keyword evidence="2" id="KW-0472">Membrane</keyword>
<evidence type="ECO:0000313" key="4">
    <source>
        <dbReference type="Proteomes" id="UP000245946"/>
    </source>
</evidence>
<feature type="compositionally biased region" description="Low complexity" evidence="1">
    <location>
        <begin position="1190"/>
        <end position="1217"/>
    </location>
</feature>
<feature type="compositionally biased region" description="Low complexity" evidence="1">
    <location>
        <begin position="1232"/>
        <end position="1253"/>
    </location>
</feature>
<feature type="region of interest" description="Disordered" evidence="1">
    <location>
        <begin position="956"/>
        <end position="998"/>
    </location>
</feature>
<feature type="compositionally biased region" description="Low complexity" evidence="1">
    <location>
        <begin position="523"/>
        <end position="543"/>
    </location>
</feature>
<dbReference type="STRING" id="58919.A0A316Z219"/>
<feature type="compositionally biased region" description="Low complexity" evidence="1">
    <location>
        <begin position="278"/>
        <end position="289"/>
    </location>
</feature>
<feature type="region of interest" description="Disordered" evidence="1">
    <location>
        <begin position="838"/>
        <end position="859"/>
    </location>
</feature>
<feature type="transmembrane region" description="Helical" evidence="2">
    <location>
        <begin position="31"/>
        <end position="52"/>
    </location>
</feature>
<protein>
    <submittedName>
        <fullName evidence="3">Uncharacterized protein</fullName>
    </submittedName>
</protein>
<keyword evidence="4" id="KW-1185">Reference proteome</keyword>
<dbReference type="Proteomes" id="UP000245946">
    <property type="component" value="Unassembled WGS sequence"/>
</dbReference>
<evidence type="ECO:0000256" key="1">
    <source>
        <dbReference type="SAM" id="MobiDB-lite"/>
    </source>
</evidence>
<feature type="region of interest" description="Disordered" evidence="1">
    <location>
        <begin position="262"/>
        <end position="359"/>
    </location>
</feature>
<feature type="region of interest" description="Disordered" evidence="1">
    <location>
        <begin position="1272"/>
        <end position="1301"/>
    </location>
</feature>
<organism evidence="3 4">
    <name type="scientific">Tilletiopsis washingtonensis</name>
    <dbReference type="NCBI Taxonomy" id="58919"/>
    <lineage>
        <taxon>Eukaryota</taxon>
        <taxon>Fungi</taxon>
        <taxon>Dikarya</taxon>
        <taxon>Basidiomycota</taxon>
        <taxon>Ustilaginomycotina</taxon>
        <taxon>Exobasidiomycetes</taxon>
        <taxon>Entylomatales</taxon>
        <taxon>Entylomatales incertae sedis</taxon>
        <taxon>Tilletiopsis</taxon>
    </lineage>
</organism>
<feature type="compositionally biased region" description="Low complexity" evidence="1">
    <location>
        <begin position="957"/>
        <end position="967"/>
    </location>
</feature>
<keyword evidence="2" id="KW-1133">Transmembrane helix</keyword>
<feature type="compositionally biased region" description="Low complexity" evidence="1">
    <location>
        <begin position="92"/>
        <end position="120"/>
    </location>
</feature>
<dbReference type="RefSeq" id="XP_025595287.1">
    <property type="nucleotide sequence ID" value="XM_025739215.1"/>
</dbReference>
<dbReference type="OrthoDB" id="2553852at2759"/>
<evidence type="ECO:0000256" key="2">
    <source>
        <dbReference type="SAM" id="Phobius"/>
    </source>
</evidence>
<reference evidence="3 4" key="1">
    <citation type="journal article" date="2018" name="Mol. Biol. Evol.">
        <title>Broad Genomic Sampling Reveals a Smut Pathogenic Ancestry of the Fungal Clade Ustilaginomycotina.</title>
        <authorList>
            <person name="Kijpornyongpan T."/>
            <person name="Mondo S.J."/>
            <person name="Barry K."/>
            <person name="Sandor L."/>
            <person name="Lee J."/>
            <person name="Lipzen A."/>
            <person name="Pangilinan J."/>
            <person name="LaButti K."/>
            <person name="Hainaut M."/>
            <person name="Henrissat B."/>
            <person name="Grigoriev I.V."/>
            <person name="Spatafora J.W."/>
            <person name="Aime M.C."/>
        </authorList>
    </citation>
    <scope>NUCLEOTIDE SEQUENCE [LARGE SCALE GENOMIC DNA]</scope>
    <source>
        <strain evidence="3 4">MCA 4186</strain>
    </source>
</reference>
<keyword evidence="2" id="KW-0812">Transmembrane</keyword>
<feature type="compositionally biased region" description="Polar residues" evidence="1">
    <location>
        <begin position="290"/>
        <end position="304"/>
    </location>
</feature>
<feature type="region of interest" description="Disordered" evidence="1">
    <location>
        <begin position="188"/>
        <end position="212"/>
    </location>
</feature>
<name>A0A316Z219_9BASI</name>
<feature type="region of interest" description="Disordered" evidence="1">
    <location>
        <begin position="496"/>
        <end position="556"/>
    </location>
</feature>
<feature type="region of interest" description="Disordered" evidence="1">
    <location>
        <begin position="1190"/>
        <end position="1260"/>
    </location>
</feature>
<feature type="region of interest" description="Disordered" evidence="1">
    <location>
        <begin position="79"/>
        <end position="163"/>
    </location>
</feature>
<feature type="compositionally biased region" description="Polar residues" evidence="1">
    <location>
        <begin position="1272"/>
        <end position="1292"/>
    </location>
</feature>
<proteinExistence type="predicted"/>
<feature type="region of interest" description="Disordered" evidence="1">
    <location>
        <begin position="576"/>
        <end position="600"/>
    </location>
</feature>
<dbReference type="GeneID" id="37266761"/>
<accession>A0A316Z219</accession>